<accession>A0A8T2VCM0</accession>
<dbReference type="OMA" id="NTMIILM"/>
<evidence type="ECO:0000256" key="6">
    <source>
        <dbReference type="ARBA" id="ARBA00023288"/>
    </source>
</evidence>
<dbReference type="Proteomes" id="UP000825935">
    <property type="component" value="Chromosome 2"/>
</dbReference>
<evidence type="ECO:0000256" key="5">
    <source>
        <dbReference type="ARBA" id="ARBA00023136"/>
    </source>
</evidence>
<evidence type="ECO:0000313" key="10">
    <source>
        <dbReference type="EMBL" id="KAH7444818.1"/>
    </source>
</evidence>
<dbReference type="PROSITE" id="PS50213">
    <property type="entry name" value="FAS1"/>
    <property type="match status" value="2"/>
</dbReference>
<dbReference type="GO" id="GO:0098552">
    <property type="term" value="C:side of membrane"/>
    <property type="evidence" value="ECO:0007669"/>
    <property type="project" value="UniProtKB-KW"/>
</dbReference>
<evidence type="ECO:0000313" key="11">
    <source>
        <dbReference type="Proteomes" id="UP000825935"/>
    </source>
</evidence>
<dbReference type="EMBL" id="CM035407">
    <property type="protein sequence ID" value="KAH7444818.1"/>
    <property type="molecule type" value="Genomic_DNA"/>
</dbReference>
<keyword evidence="3" id="KW-0325">Glycoprotein</keyword>
<evidence type="ECO:0000256" key="8">
    <source>
        <dbReference type="SAM" id="SignalP"/>
    </source>
</evidence>
<keyword evidence="2" id="KW-1003">Cell membrane</keyword>
<organism evidence="10 11">
    <name type="scientific">Ceratopteris richardii</name>
    <name type="common">Triangle waterfern</name>
    <dbReference type="NCBI Taxonomy" id="49495"/>
    <lineage>
        <taxon>Eukaryota</taxon>
        <taxon>Viridiplantae</taxon>
        <taxon>Streptophyta</taxon>
        <taxon>Embryophyta</taxon>
        <taxon>Tracheophyta</taxon>
        <taxon>Polypodiopsida</taxon>
        <taxon>Polypodiidae</taxon>
        <taxon>Polypodiales</taxon>
        <taxon>Pteridineae</taxon>
        <taxon>Pteridaceae</taxon>
        <taxon>Parkerioideae</taxon>
        <taxon>Ceratopteris</taxon>
    </lineage>
</organism>
<evidence type="ECO:0000256" key="7">
    <source>
        <dbReference type="SAM" id="MobiDB-lite"/>
    </source>
</evidence>
<feature type="region of interest" description="Disordered" evidence="7">
    <location>
        <begin position="357"/>
        <end position="409"/>
    </location>
</feature>
<name>A0A8T2VCM0_CERRI</name>
<proteinExistence type="predicted"/>
<comment type="subcellular location">
    <subcellularLocation>
        <location evidence="1">Cell membrane</location>
        <topology evidence="1">Lipid-anchor</topology>
        <topology evidence="1">GPI-anchor</topology>
    </subcellularLocation>
</comment>
<feature type="compositionally biased region" description="Low complexity" evidence="7">
    <location>
        <begin position="376"/>
        <end position="394"/>
    </location>
</feature>
<feature type="chain" id="PRO_5035910902" description="FAS1 domain-containing protein" evidence="8">
    <location>
        <begin position="30"/>
        <end position="433"/>
    </location>
</feature>
<dbReference type="GO" id="GO:0005886">
    <property type="term" value="C:plasma membrane"/>
    <property type="evidence" value="ECO:0007669"/>
    <property type="project" value="UniProtKB-SubCell"/>
</dbReference>
<feature type="domain" description="FAS1" evidence="9">
    <location>
        <begin position="30"/>
        <end position="161"/>
    </location>
</feature>
<keyword evidence="5" id="KW-0472">Membrane</keyword>
<reference evidence="10" key="1">
    <citation type="submission" date="2021-08" db="EMBL/GenBank/DDBJ databases">
        <title>WGS assembly of Ceratopteris richardii.</title>
        <authorList>
            <person name="Marchant D.B."/>
            <person name="Chen G."/>
            <person name="Jenkins J."/>
            <person name="Shu S."/>
            <person name="Leebens-Mack J."/>
            <person name="Grimwood J."/>
            <person name="Schmutz J."/>
            <person name="Soltis P."/>
            <person name="Soltis D."/>
            <person name="Chen Z.-H."/>
        </authorList>
    </citation>
    <scope>NUCLEOTIDE SEQUENCE</scope>
    <source>
        <strain evidence="10">Whitten #5841</strain>
        <tissue evidence="10">Leaf</tissue>
    </source>
</reference>
<dbReference type="AlphaFoldDB" id="A0A8T2VCM0"/>
<evidence type="ECO:0000256" key="2">
    <source>
        <dbReference type="ARBA" id="ARBA00022475"/>
    </source>
</evidence>
<dbReference type="SUPFAM" id="SSF82153">
    <property type="entry name" value="FAS1 domain"/>
    <property type="match status" value="2"/>
</dbReference>
<dbReference type="PANTHER" id="PTHR32382">
    <property type="entry name" value="FASCICLIN-LIKE ARABINOGALACTAN PROTEIN"/>
    <property type="match status" value="1"/>
</dbReference>
<gene>
    <name evidence="10" type="ORF">KP509_02G093300</name>
</gene>
<dbReference type="OrthoDB" id="286301at2759"/>
<dbReference type="Gene3D" id="2.30.180.10">
    <property type="entry name" value="FAS1 domain"/>
    <property type="match status" value="2"/>
</dbReference>
<keyword evidence="3" id="KW-0336">GPI-anchor</keyword>
<dbReference type="PANTHER" id="PTHR32382:SF0">
    <property type="entry name" value="FASCICLIN-LIKE ARABINOGALACTAN PROTEIN 4"/>
    <property type="match status" value="1"/>
</dbReference>
<feature type="compositionally biased region" description="Pro residues" evidence="7">
    <location>
        <begin position="357"/>
        <end position="375"/>
    </location>
</feature>
<feature type="signal peptide" evidence="8">
    <location>
        <begin position="1"/>
        <end position="29"/>
    </location>
</feature>
<dbReference type="Pfam" id="PF02469">
    <property type="entry name" value="Fasciclin"/>
    <property type="match status" value="2"/>
</dbReference>
<evidence type="ECO:0000256" key="1">
    <source>
        <dbReference type="ARBA" id="ARBA00004609"/>
    </source>
</evidence>
<keyword evidence="6" id="KW-0449">Lipoprotein</keyword>
<dbReference type="InterPro" id="IPR000782">
    <property type="entry name" value="FAS1_domain"/>
</dbReference>
<feature type="domain" description="FAS1" evidence="9">
    <location>
        <begin position="190"/>
        <end position="334"/>
    </location>
</feature>
<evidence type="ECO:0000259" key="9">
    <source>
        <dbReference type="PROSITE" id="PS50213"/>
    </source>
</evidence>
<dbReference type="InterPro" id="IPR033254">
    <property type="entry name" value="Plant_FLA"/>
</dbReference>
<keyword evidence="4 8" id="KW-0732">Signal</keyword>
<evidence type="ECO:0000256" key="4">
    <source>
        <dbReference type="ARBA" id="ARBA00022729"/>
    </source>
</evidence>
<sequence length="433" mass="44307">MGFMMQRELLYRLSLLASLLLCVGLPASATNNITEILASHPDFSTFSSLCTKTGVASQIFSRSDVTVLAVPNSVLASIASKSYSASTLYEIISFHVLLDYFDIAKFKAVTNGTTLSTTLFQTSGQANGKQGFVNITVKAGTIHLGKADGSSLTATVVSEIYTAPYNISVVSISNVLMPTGVGAPGPAPAPVNITAKLIQAKNYNTFLTLIQKTGVDALLTKHDAPPGLTVFAPDDGAFKKLPAGALGKLTSAEQVALLEFHCLGTFYQTQELGVLNTPQSTLASGSGGGSYEFTSITLTKAGVTVINTGYNKVTLGPTLYSQEPLGLYGVSSVLLPTDIFGLPPNAAPAPAPVLSPTPVPAPAPTPAPLPAPTPAPASSSTPASAPSPGSLRSSPPAPPGPASPKSDAGSVAVPTRLAATLLAACVMASLIFF</sequence>
<keyword evidence="11" id="KW-1185">Reference proteome</keyword>
<protein>
    <recommendedName>
        <fullName evidence="9">FAS1 domain-containing protein</fullName>
    </recommendedName>
</protein>
<comment type="caution">
    <text evidence="10">The sequence shown here is derived from an EMBL/GenBank/DDBJ whole genome shotgun (WGS) entry which is preliminary data.</text>
</comment>
<evidence type="ECO:0000256" key="3">
    <source>
        <dbReference type="ARBA" id="ARBA00022622"/>
    </source>
</evidence>
<dbReference type="SMART" id="SM00554">
    <property type="entry name" value="FAS1"/>
    <property type="match status" value="2"/>
</dbReference>
<dbReference type="InterPro" id="IPR036378">
    <property type="entry name" value="FAS1_dom_sf"/>
</dbReference>